<organism evidence="1 2">
    <name type="scientific">Nonomuraea endophytica</name>
    <dbReference type="NCBI Taxonomy" id="714136"/>
    <lineage>
        <taxon>Bacteria</taxon>
        <taxon>Bacillati</taxon>
        <taxon>Actinomycetota</taxon>
        <taxon>Actinomycetes</taxon>
        <taxon>Streptosporangiales</taxon>
        <taxon>Streptosporangiaceae</taxon>
        <taxon>Nonomuraea</taxon>
    </lineage>
</organism>
<accession>A0A7W8A362</accession>
<keyword evidence="2" id="KW-1185">Reference proteome</keyword>
<dbReference type="EMBL" id="JACHIN010000004">
    <property type="protein sequence ID" value="MBB5077960.1"/>
    <property type="molecule type" value="Genomic_DNA"/>
</dbReference>
<evidence type="ECO:0000313" key="2">
    <source>
        <dbReference type="Proteomes" id="UP000568380"/>
    </source>
</evidence>
<name>A0A7W8A362_9ACTN</name>
<sequence length="87" mass="9231">MSSNAPVIAPETFHGLFGRIADALDPHTEGSKVGVMLTLMSAYSAYVGYGPSVETGKGSTPLALWGVWWDAPVSVRRAPLLASRVAW</sequence>
<dbReference type="AlphaFoldDB" id="A0A7W8A362"/>
<comment type="caution">
    <text evidence="1">The sequence shown here is derived from an EMBL/GenBank/DDBJ whole genome shotgun (WGS) entry which is preliminary data.</text>
</comment>
<proteinExistence type="predicted"/>
<gene>
    <name evidence="1" type="ORF">HNR40_003435</name>
</gene>
<reference evidence="1 2" key="1">
    <citation type="submission" date="2020-08" db="EMBL/GenBank/DDBJ databases">
        <title>Genomic Encyclopedia of Type Strains, Phase IV (KMG-IV): sequencing the most valuable type-strain genomes for metagenomic binning, comparative biology and taxonomic classification.</title>
        <authorList>
            <person name="Goeker M."/>
        </authorList>
    </citation>
    <scope>NUCLEOTIDE SEQUENCE [LARGE SCALE GENOMIC DNA]</scope>
    <source>
        <strain evidence="1 2">DSM 45385</strain>
    </source>
</reference>
<evidence type="ECO:0000313" key="1">
    <source>
        <dbReference type="EMBL" id="MBB5077960.1"/>
    </source>
</evidence>
<protein>
    <submittedName>
        <fullName evidence="1">Uncharacterized protein</fullName>
    </submittedName>
</protein>
<dbReference type="Proteomes" id="UP000568380">
    <property type="component" value="Unassembled WGS sequence"/>
</dbReference>